<gene>
    <name evidence="1" type="ORF">BDK89_3445</name>
</gene>
<accession>A0A4R7I2J7</accession>
<keyword evidence="1" id="KW-0808">Transferase</keyword>
<dbReference type="SUPFAM" id="SSF53448">
    <property type="entry name" value="Nucleotide-diphospho-sugar transferases"/>
    <property type="match status" value="1"/>
</dbReference>
<dbReference type="GO" id="GO:0016758">
    <property type="term" value="F:hexosyltransferase activity"/>
    <property type="evidence" value="ECO:0007669"/>
    <property type="project" value="TreeGrafter"/>
</dbReference>
<keyword evidence="2" id="KW-1185">Reference proteome</keyword>
<reference evidence="1 2" key="1">
    <citation type="submission" date="2019-03" db="EMBL/GenBank/DDBJ databases">
        <title>Sequencing the genomes of 1000 actinobacteria strains.</title>
        <authorList>
            <person name="Klenk H.-P."/>
        </authorList>
    </citation>
    <scope>NUCLEOTIDE SEQUENCE [LARGE SCALE GENOMIC DNA]</scope>
    <source>
        <strain evidence="1 2">DSM 18936</strain>
    </source>
</reference>
<dbReference type="Gene3D" id="3.90.550.20">
    <property type="match status" value="1"/>
</dbReference>
<sequence length="331" mass="36999">MSDHPLRVHFVWTGSRFPYHARLAIESAIVAMPEARIDLDLVVGENGDVPATDHFRTVAAYDRVDVTRWTPGELFEPCPLGASPYVDLLQRLRSPAAISNLARLAVLYARGGVYLDTDVLVLRGLHRPSVHGSYVGVERVWDGNRSRIERGFGPIAALKATPWAVRWAACRVDSAVWHGRLRLADRISDDGHTREQVNNAVIGAPAESPFIAFALAQALEVDPSIRFALGPNLLDDVVRTEPRLAWVAPTSRFYAVPPGLSHRFFSDRTLELPVDAQVMHYVASNHRRLLADLDIDDPRFARETAPFWRRGEQVRTAIGALETPRRIWSIT</sequence>
<dbReference type="Proteomes" id="UP000294558">
    <property type="component" value="Unassembled WGS sequence"/>
</dbReference>
<organism evidence="1 2">
    <name type="scientific">Ilumatobacter fluminis</name>
    <dbReference type="NCBI Taxonomy" id="467091"/>
    <lineage>
        <taxon>Bacteria</taxon>
        <taxon>Bacillati</taxon>
        <taxon>Actinomycetota</taxon>
        <taxon>Acidimicrobiia</taxon>
        <taxon>Acidimicrobiales</taxon>
        <taxon>Ilumatobacteraceae</taxon>
        <taxon>Ilumatobacter</taxon>
    </lineage>
</organism>
<evidence type="ECO:0000313" key="2">
    <source>
        <dbReference type="Proteomes" id="UP000294558"/>
    </source>
</evidence>
<dbReference type="InterPro" id="IPR051981">
    <property type="entry name" value="Glycosyltransf_32"/>
</dbReference>
<dbReference type="RefSeq" id="WP_133870093.1">
    <property type="nucleotide sequence ID" value="NZ_SOAU01000001.1"/>
</dbReference>
<dbReference type="InterPro" id="IPR007577">
    <property type="entry name" value="GlycoTrfase_DXD_sugar-bd_CS"/>
</dbReference>
<comment type="caution">
    <text evidence="1">The sequence shown here is derived from an EMBL/GenBank/DDBJ whole genome shotgun (WGS) entry which is preliminary data.</text>
</comment>
<dbReference type="InterPro" id="IPR029044">
    <property type="entry name" value="Nucleotide-diphossugar_trans"/>
</dbReference>
<dbReference type="GO" id="GO:0016020">
    <property type="term" value="C:membrane"/>
    <property type="evidence" value="ECO:0007669"/>
    <property type="project" value="GOC"/>
</dbReference>
<evidence type="ECO:0000313" key="1">
    <source>
        <dbReference type="EMBL" id="TDT17832.1"/>
    </source>
</evidence>
<dbReference type="EMBL" id="SOAU01000001">
    <property type="protein sequence ID" value="TDT17832.1"/>
    <property type="molecule type" value="Genomic_DNA"/>
</dbReference>
<proteinExistence type="predicted"/>
<dbReference type="AlphaFoldDB" id="A0A4R7I2J7"/>
<protein>
    <submittedName>
        <fullName evidence="1">Glycosyl transferase-like sugar-binding protein</fullName>
    </submittedName>
</protein>
<name>A0A4R7I2J7_9ACTN</name>
<dbReference type="GO" id="GO:0006688">
    <property type="term" value="P:glycosphingolipid biosynthetic process"/>
    <property type="evidence" value="ECO:0007669"/>
    <property type="project" value="TreeGrafter"/>
</dbReference>
<dbReference type="OrthoDB" id="277808at2"/>
<dbReference type="PANTHER" id="PTHR12042">
    <property type="entry name" value="LACTOSYLCERAMIDE 4-ALPHA-GALACTOSYLTRANSFERASE ALPHA- 1,4-GALACTOSYLTRANSFERASE"/>
    <property type="match status" value="1"/>
</dbReference>
<dbReference type="Pfam" id="PF04488">
    <property type="entry name" value="Gly_transf_sug"/>
    <property type="match status" value="1"/>
</dbReference>
<dbReference type="PANTHER" id="PTHR12042:SF21">
    <property type="entry name" value="ALPHA1,4-GALACTOSYLTRANSFERASE 1-RELATED"/>
    <property type="match status" value="1"/>
</dbReference>